<keyword evidence="1" id="KW-0812">Transmembrane</keyword>
<evidence type="ECO:0000313" key="3">
    <source>
        <dbReference type="Proteomes" id="UP000562492"/>
    </source>
</evidence>
<dbReference type="EMBL" id="JACHKZ010000002">
    <property type="protein sequence ID" value="MBB6576425.1"/>
    <property type="molecule type" value="Genomic_DNA"/>
</dbReference>
<keyword evidence="1" id="KW-0472">Membrane</keyword>
<keyword evidence="3" id="KW-1185">Reference proteome</keyword>
<feature type="transmembrane region" description="Helical" evidence="1">
    <location>
        <begin position="27"/>
        <end position="48"/>
    </location>
</feature>
<feature type="transmembrane region" description="Helical" evidence="1">
    <location>
        <begin position="238"/>
        <end position="260"/>
    </location>
</feature>
<dbReference type="Proteomes" id="UP000562492">
    <property type="component" value="Unassembled WGS sequence"/>
</dbReference>
<accession>A0ABR6RB85</accession>
<evidence type="ECO:0000313" key="2">
    <source>
        <dbReference type="EMBL" id="MBB6576425.1"/>
    </source>
</evidence>
<dbReference type="Pfam" id="PF06779">
    <property type="entry name" value="MFS_4"/>
    <property type="match status" value="1"/>
</dbReference>
<comment type="caution">
    <text evidence="2">The sequence shown here is derived from an EMBL/GenBank/DDBJ whole genome shotgun (WGS) entry which is preliminary data.</text>
</comment>
<dbReference type="RefSeq" id="WP_184704889.1">
    <property type="nucleotide sequence ID" value="NZ_JACHKZ010000002.1"/>
</dbReference>
<dbReference type="InterPro" id="IPR036259">
    <property type="entry name" value="MFS_trans_sf"/>
</dbReference>
<dbReference type="PANTHER" id="PTHR23537">
    <property type="match status" value="1"/>
</dbReference>
<reference evidence="2 3" key="1">
    <citation type="submission" date="2020-08" db="EMBL/GenBank/DDBJ databases">
        <title>Functional genomics of gut bacteria from endangered species of beetles.</title>
        <authorList>
            <person name="Carlos-Shanley C."/>
        </authorList>
    </citation>
    <scope>NUCLEOTIDE SEQUENCE [LARGE SCALE GENOMIC DNA]</scope>
    <source>
        <strain evidence="2 3">S00124</strain>
    </source>
</reference>
<feature type="transmembrane region" description="Helical" evidence="1">
    <location>
        <begin position="327"/>
        <end position="346"/>
    </location>
</feature>
<dbReference type="InterPro" id="IPR010645">
    <property type="entry name" value="MFS_4"/>
</dbReference>
<feature type="transmembrane region" description="Helical" evidence="1">
    <location>
        <begin position="393"/>
        <end position="413"/>
    </location>
</feature>
<evidence type="ECO:0000256" key="1">
    <source>
        <dbReference type="SAM" id="Phobius"/>
    </source>
</evidence>
<keyword evidence="1" id="KW-1133">Transmembrane helix</keyword>
<feature type="transmembrane region" description="Helical" evidence="1">
    <location>
        <begin position="193"/>
        <end position="211"/>
    </location>
</feature>
<feature type="transmembrane region" description="Helical" evidence="1">
    <location>
        <begin position="275"/>
        <end position="291"/>
    </location>
</feature>
<feature type="transmembrane region" description="Helical" evidence="1">
    <location>
        <begin position="128"/>
        <end position="148"/>
    </location>
</feature>
<name>A0ABR6RB85_9BURK</name>
<sequence>MSISAPASSAASLPPTSATPALSQRPWLVAIAGMIAMASAMGVGRFAFTPLLPMMLHDGSVTLAQGSWLAMSNYIGYFVGSLVCMALPWVARGVVQRWHPARMVRWWLFFTAALTAAMALQWPGAWASLRFVSGVASAVVFLNITLWCMSQLAHLGRPALGGLVFCGPGLGILVTGLATSGMVAAGWHAVSGWLVFALLAALFWLLVLPVVRGALAPLPAAQPGAAAASAAEGPLDRALLTAAYSFAGLGYIVTATYLPVIARGALPQGSVWPDLFWPMFGGGVALGAYLSTHVPMRWDRRKLLMAGYGVQALSIVISFVWPTPVGFALGSILLGLPFTTITFFALQEARRIWPAAISSFPGLLTAAYGLGQIVGPPMVAYMLAHTANTQTGFAYGLAVAAGALVLGMLLYAWMMVRHPQRSV</sequence>
<organism evidence="2 3">
    <name type="scientific">Comamonas odontotermitis</name>
    <dbReference type="NCBI Taxonomy" id="379895"/>
    <lineage>
        <taxon>Bacteria</taxon>
        <taxon>Pseudomonadati</taxon>
        <taxon>Pseudomonadota</taxon>
        <taxon>Betaproteobacteria</taxon>
        <taxon>Burkholderiales</taxon>
        <taxon>Comamonadaceae</taxon>
        <taxon>Comamonas</taxon>
    </lineage>
</organism>
<protein>
    <submittedName>
        <fullName evidence="2">MFS family arabinose efflux permease</fullName>
    </submittedName>
</protein>
<feature type="transmembrane region" description="Helical" evidence="1">
    <location>
        <begin position="303"/>
        <end position="321"/>
    </location>
</feature>
<dbReference type="PANTHER" id="PTHR23537:SF1">
    <property type="entry name" value="SUGAR TRANSPORTER"/>
    <property type="match status" value="1"/>
</dbReference>
<feature type="transmembrane region" description="Helical" evidence="1">
    <location>
        <begin position="103"/>
        <end position="122"/>
    </location>
</feature>
<feature type="transmembrane region" description="Helical" evidence="1">
    <location>
        <begin position="160"/>
        <end position="187"/>
    </location>
</feature>
<dbReference type="Gene3D" id="1.20.1250.20">
    <property type="entry name" value="MFS general substrate transporter like domains"/>
    <property type="match status" value="2"/>
</dbReference>
<gene>
    <name evidence="2" type="ORF">HNP33_000473</name>
</gene>
<feature type="transmembrane region" description="Helical" evidence="1">
    <location>
        <begin position="353"/>
        <end position="373"/>
    </location>
</feature>
<feature type="transmembrane region" description="Helical" evidence="1">
    <location>
        <begin position="68"/>
        <end position="91"/>
    </location>
</feature>
<proteinExistence type="predicted"/>
<dbReference type="SUPFAM" id="SSF103473">
    <property type="entry name" value="MFS general substrate transporter"/>
    <property type="match status" value="1"/>
</dbReference>